<dbReference type="PROSITE" id="PS51762">
    <property type="entry name" value="GH16_2"/>
    <property type="match status" value="1"/>
</dbReference>
<keyword evidence="3" id="KW-0326">Glycosidase</keyword>
<protein>
    <recommendedName>
        <fullName evidence="6">GH16 domain-containing protein</fullName>
    </recommendedName>
</protein>
<evidence type="ECO:0000313" key="7">
    <source>
        <dbReference type="EMBL" id="KAJ1926442.1"/>
    </source>
</evidence>
<evidence type="ECO:0000256" key="4">
    <source>
        <dbReference type="SAM" id="MobiDB-lite"/>
    </source>
</evidence>
<comment type="caution">
    <text evidence="7">The sequence shown here is derived from an EMBL/GenBank/DDBJ whole genome shotgun (WGS) entry which is preliminary data.</text>
</comment>
<dbReference type="Proteomes" id="UP001150569">
    <property type="component" value="Unassembled WGS sequence"/>
</dbReference>
<dbReference type="Pfam" id="PF00722">
    <property type="entry name" value="Glyco_hydro_16"/>
    <property type="match status" value="1"/>
</dbReference>
<dbReference type="InterPro" id="IPR013320">
    <property type="entry name" value="ConA-like_dom_sf"/>
</dbReference>
<keyword evidence="2" id="KW-0378">Hydrolase</keyword>
<gene>
    <name evidence="7" type="ORF">IWQ60_003788</name>
</gene>
<feature type="compositionally biased region" description="Low complexity" evidence="4">
    <location>
        <begin position="285"/>
        <end position="305"/>
    </location>
</feature>
<evidence type="ECO:0000313" key="8">
    <source>
        <dbReference type="Proteomes" id="UP001150569"/>
    </source>
</evidence>
<evidence type="ECO:0000256" key="5">
    <source>
        <dbReference type="SAM" id="SignalP"/>
    </source>
</evidence>
<evidence type="ECO:0000256" key="2">
    <source>
        <dbReference type="ARBA" id="ARBA00022801"/>
    </source>
</evidence>
<reference evidence="7" key="1">
    <citation type="submission" date="2022-07" db="EMBL/GenBank/DDBJ databases">
        <title>Phylogenomic reconstructions and comparative analyses of Kickxellomycotina fungi.</title>
        <authorList>
            <person name="Reynolds N.K."/>
            <person name="Stajich J.E."/>
            <person name="Barry K."/>
            <person name="Grigoriev I.V."/>
            <person name="Crous P."/>
            <person name="Smith M.E."/>
        </authorList>
    </citation>
    <scope>NUCLEOTIDE SEQUENCE</scope>
    <source>
        <strain evidence="7">RSA 861</strain>
    </source>
</reference>
<dbReference type="InterPro" id="IPR000757">
    <property type="entry name" value="Beta-glucanase-like"/>
</dbReference>
<evidence type="ECO:0000256" key="1">
    <source>
        <dbReference type="ARBA" id="ARBA00022729"/>
    </source>
</evidence>
<dbReference type="InterPro" id="IPR050546">
    <property type="entry name" value="Glycosyl_Hydrlase_16"/>
</dbReference>
<dbReference type="PANTHER" id="PTHR10963:SF22">
    <property type="entry name" value="GLYCOSIDASE CRH2-RELATED"/>
    <property type="match status" value="1"/>
</dbReference>
<accession>A0A9W8E0D2</accession>
<feature type="region of interest" description="Disordered" evidence="4">
    <location>
        <begin position="23"/>
        <end position="45"/>
    </location>
</feature>
<feature type="signal peptide" evidence="5">
    <location>
        <begin position="1"/>
        <end position="19"/>
    </location>
</feature>
<dbReference type="PANTHER" id="PTHR10963">
    <property type="entry name" value="GLYCOSYL HYDROLASE-RELATED"/>
    <property type="match status" value="1"/>
</dbReference>
<keyword evidence="1 5" id="KW-0732">Signal</keyword>
<feature type="region of interest" description="Disordered" evidence="4">
    <location>
        <begin position="251"/>
        <end position="317"/>
    </location>
</feature>
<organism evidence="7 8">
    <name type="scientific">Tieghemiomyces parasiticus</name>
    <dbReference type="NCBI Taxonomy" id="78921"/>
    <lineage>
        <taxon>Eukaryota</taxon>
        <taxon>Fungi</taxon>
        <taxon>Fungi incertae sedis</taxon>
        <taxon>Zoopagomycota</taxon>
        <taxon>Kickxellomycotina</taxon>
        <taxon>Dimargaritomycetes</taxon>
        <taxon>Dimargaritales</taxon>
        <taxon>Dimargaritaceae</taxon>
        <taxon>Tieghemiomyces</taxon>
    </lineage>
</organism>
<name>A0A9W8E0D2_9FUNG</name>
<sequence>MRIATGITALALLLGAVVAAPKRHKDKPTSTTSDAASPTGGNENCQPITFGFDDASDLAKFVVDGGGLAEVQDGLLGMYMAEGHAATTLTYNHTIQYGRFSARLKTPKTSGIVTAFTLHGPSHDEVDLEWVGRDLTALDTTNFKRGKETSMTKLQRVPVPEGEAWEQFWDYGIELTPDAIRYIVNGEVERTIENTDDKIFPSEADILKFGIWDGSDTEGWAGDKVVYGNNVYRAYIDWIVIEPMCADGTIPSAPRPPNTTALPDPVAPGPPPAGATPGIPPPPAAESSPLVAAAAANPVPAAPATENPPPAASAAVAPVPTGSALTSSALAPVAST</sequence>
<keyword evidence="8" id="KW-1185">Reference proteome</keyword>
<dbReference type="GO" id="GO:0004553">
    <property type="term" value="F:hydrolase activity, hydrolyzing O-glycosyl compounds"/>
    <property type="evidence" value="ECO:0007669"/>
    <property type="project" value="InterPro"/>
</dbReference>
<dbReference type="GO" id="GO:0005975">
    <property type="term" value="P:carbohydrate metabolic process"/>
    <property type="evidence" value="ECO:0007669"/>
    <property type="project" value="InterPro"/>
</dbReference>
<evidence type="ECO:0000256" key="3">
    <source>
        <dbReference type="ARBA" id="ARBA00023295"/>
    </source>
</evidence>
<dbReference type="EMBL" id="JANBPT010000169">
    <property type="protein sequence ID" value="KAJ1926442.1"/>
    <property type="molecule type" value="Genomic_DNA"/>
</dbReference>
<feature type="compositionally biased region" description="Low complexity" evidence="4">
    <location>
        <begin position="29"/>
        <end position="39"/>
    </location>
</feature>
<feature type="chain" id="PRO_5040958459" description="GH16 domain-containing protein" evidence="5">
    <location>
        <begin position="20"/>
        <end position="336"/>
    </location>
</feature>
<evidence type="ECO:0000259" key="6">
    <source>
        <dbReference type="PROSITE" id="PS51762"/>
    </source>
</evidence>
<dbReference type="SUPFAM" id="SSF49899">
    <property type="entry name" value="Concanavalin A-like lectins/glucanases"/>
    <property type="match status" value="1"/>
</dbReference>
<feature type="domain" description="GH16" evidence="6">
    <location>
        <begin position="22"/>
        <end position="247"/>
    </location>
</feature>
<feature type="compositionally biased region" description="Pro residues" evidence="4">
    <location>
        <begin position="265"/>
        <end position="284"/>
    </location>
</feature>
<proteinExistence type="predicted"/>
<dbReference type="OrthoDB" id="4781at2759"/>
<dbReference type="AlphaFoldDB" id="A0A9W8E0D2"/>
<dbReference type="Gene3D" id="2.60.120.200">
    <property type="match status" value="1"/>
</dbReference>